<accession>A0A5C8I6Z5</accession>
<dbReference type="InterPro" id="IPR006121">
    <property type="entry name" value="HMA_dom"/>
</dbReference>
<dbReference type="EMBL" id="VRSV01000001">
    <property type="protein sequence ID" value="TXK13744.1"/>
    <property type="molecule type" value="Genomic_DNA"/>
</dbReference>
<feature type="domain" description="HMA" evidence="1">
    <location>
        <begin position="1"/>
        <end position="60"/>
    </location>
</feature>
<dbReference type="Pfam" id="PF00403">
    <property type="entry name" value="HMA"/>
    <property type="match status" value="1"/>
</dbReference>
<dbReference type="CDD" id="cd00371">
    <property type="entry name" value="HMA"/>
    <property type="match status" value="1"/>
</dbReference>
<dbReference type="SUPFAM" id="SSF55008">
    <property type="entry name" value="HMA, heavy metal-associated domain"/>
    <property type="match status" value="1"/>
</dbReference>
<gene>
    <name evidence="2" type="ORF">FVP77_01265</name>
</gene>
<dbReference type="InterPro" id="IPR036163">
    <property type="entry name" value="HMA_dom_sf"/>
</dbReference>
<name>A0A5C8I6Z5_9MICO</name>
<evidence type="ECO:0000313" key="3">
    <source>
        <dbReference type="Proteomes" id="UP000321034"/>
    </source>
</evidence>
<proteinExistence type="predicted"/>
<comment type="caution">
    <text evidence="2">The sequence shown here is derived from an EMBL/GenBank/DDBJ whole genome shotgun (WGS) entry which is preliminary data.</text>
</comment>
<sequence length="60" mass="6319">MTCDHCVRAVTEELSALDGVDGVEVDLVAGGSSRVRIRTSAPVTDDTVRAAIDEAGYRLV</sequence>
<dbReference type="PROSITE" id="PS50846">
    <property type="entry name" value="HMA_2"/>
    <property type="match status" value="1"/>
</dbReference>
<evidence type="ECO:0000259" key="1">
    <source>
        <dbReference type="PROSITE" id="PS50846"/>
    </source>
</evidence>
<dbReference type="GO" id="GO:0046872">
    <property type="term" value="F:metal ion binding"/>
    <property type="evidence" value="ECO:0007669"/>
    <property type="project" value="InterPro"/>
</dbReference>
<organism evidence="2 3">
    <name type="scientific">Microbacterium hatanonis</name>
    <dbReference type="NCBI Taxonomy" id="404366"/>
    <lineage>
        <taxon>Bacteria</taxon>
        <taxon>Bacillati</taxon>
        <taxon>Actinomycetota</taxon>
        <taxon>Actinomycetes</taxon>
        <taxon>Micrococcales</taxon>
        <taxon>Microbacteriaceae</taxon>
        <taxon>Microbacterium</taxon>
    </lineage>
</organism>
<protein>
    <submittedName>
        <fullName evidence="2">Heavy-metal-associated domain-containing protein</fullName>
    </submittedName>
</protein>
<keyword evidence="3" id="KW-1185">Reference proteome</keyword>
<evidence type="ECO:0000313" key="2">
    <source>
        <dbReference type="EMBL" id="TXK13744.1"/>
    </source>
</evidence>
<reference evidence="2 3" key="1">
    <citation type="submission" date="2019-08" db="EMBL/GenBank/DDBJ databases">
        <authorList>
            <person name="Dong K."/>
        </authorList>
    </citation>
    <scope>NUCLEOTIDE SEQUENCE [LARGE SCALE GENOMIC DNA]</scope>
    <source>
        <strain evidence="2 3">JCM14558</strain>
    </source>
</reference>
<dbReference type="Gene3D" id="3.30.70.100">
    <property type="match status" value="1"/>
</dbReference>
<dbReference type="Proteomes" id="UP000321034">
    <property type="component" value="Unassembled WGS sequence"/>
</dbReference>
<dbReference type="AlphaFoldDB" id="A0A5C8I6Z5"/>